<evidence type="ECO:0000256" key="2">
    <source>
        <dbReference type="ARBA" id="ARBA00009320"/>
    </source>
</evidence>
<evidence type="ECO:0000256" key="10">
    <source>
        <dbReference type="ARBA" id="ARBA00054027"/>
    </source>
</evidence>
<protein>
    <recommendedName>
        <fullName evidence="11 12">Aminodeoxychorismate lyase</fullName>
        <ecNumber evidence="8 12">4.1.3.38</ecNumber>
    </recommendedName>
</protein>
<dbReference type="GO" id="GO:0046656">
    <property type="term" value="P:folic acid biosynthetic process"/>
    <property type="evidence" value="ECO:0007669"/>
    <property type="project" value="UniProtKB-KW"/>
</dbReference>
<dbReference type="Gene3D" id="3.30.470.10">
    <property type="match status" value="1"/>
</dbReference>
<evidence type="ECO:0000256" key="13">
    <source>
        <dbReference type="RuleBase" id="RU004106"/>
    </source>
</evidence>
<dbReference type="InterPro" id="IPR043132">
    <property type="entry name" value="BCAT-like_C"/>
</dbReference>
<dbReference type="KEGG" id="kle:AO703_08735"/>
<dbReference type="InterPro" id="IPR050571">
    <property type="entry name" value="Class-IV_PLP-Dep_Aminotrnsfr"/>
</dbReference>
<dbReference type="NCBIfam" id="TIGR03461">
    <property type="entry name" value="pabC_Proteo"/>
    <property type="match status" value="1"/>
</dbReference>
<comment type="subunit">
    <text evidence="3">Homodimer.</text>
</comment>
<evidence type="ECO:0000256" key="9">
    <source>
        <dbReference type="ARBA" id="ARBA00049529"/>
    </source>
</evidence>
<dbReference type="PROSITE" id="PS00770">
    <property type="entry name" value="AA_TRANSFER_CLASS_4"/>
    <property type="match status" value="1"/>
</dbReference>
<dbReference type="EMBL" id="CP012871">
    <property type="protein sequence ID" value="ALR76377.1"/>
    <property type="molecule type" value="Genomic_DNA"/>
</dbReference>
<dbReference type="InterPro" id="IPR043131">
    <property type="entry name" value="BCAT-like_N"/>
</dbReference>
<evidence type="ECO:0000256" key="8">
    <source>
        <dbReference type="ARBA" id="ARBA00035676"/>
    </source>
</evidence>
<dbReference type="InterPro" id="IPR036038">
    <property type="entry name" value="Aminotransferase-like"/>
</dbReference>
<evidence type="ECO:0000256" key="6">
    <source>
        <dbReference type="ARBA" id="ARBA00023239"/>
    </source>
</evidence>
<keyword evidence="4 14" id="KW-0663">Pyridoxal phosphate</keyword>
<evidence type="ECO:0000256" key="3">
    <source>
        <dbReference type="ARBA" id="ARBA00011738"/>
    </source>
</evidence>
<dbReference type="SUPFAM" id="SSF56752">
    <property type="entry name" value="D-aminoacid aminotransferase-like PLP-dependent enzymes"/>
    <property type="match status" value="1"/>
</dbReference>
<reference evidence="16" key="1">
    <citation type="submission" date="2015-10" db="EMBL/GenBank/DDBJ databases">
        <title>Complete Genome Sequencing of Klebsiella sp. strain G5.</title>
        <authorList>
            <person name="Chan K.-G."/>
            <person name="Chen J.-W."/>
        </authorList>
    </citation>
    <scope>NUCLEOTIDE SEQUENCE [LARGE SCALE GENOMIC DNA]</scope>
    <source>
        <strain evidence="16">G5</strain>
    </source>
</reference>
<evidence type="ECO:0000256" key="12">
    <source>
        <dbReference type="NCBIfam" id="TIGR03461"/>
    </source>
</evidence>
<gene>
    <name evidence="15" type="ORF">AO703_08735</name>
</gene>
<dbReference type="AlphaFoldDB" id="A0A806XBR0"/>
<dbReference type="InterPro" id="IPR017824">
    <property type="entry name" value="Aminodeoxychorismate_lyase_IV"/>
</dbReference>
<dbReference type="FunFam" id="3.20.10.10:FF:000002">
    <property type="entry name" value="D-alanine aminotransferase"/>
    <property type="match status" value="1"/>
</dbReference>
<dbReference type="OrthoDB" id="9805628at2"/>
<dbReference type="Gene3D" id="3.20.10.10">
    <property type="entry name" value="D-amino Acid Aminotransferase, subunit A, domain 2"/>
    <property type="match status" value="1"/>
</dbReference>
<evidence type="ECO:0000256" key="7">
    <source>
        <dbReference type="ARBA" id="ARBA00035633"/>
    </source>
</evidence>
<comment type="pathway">
    <text evidence="7">Cofactor biosynthesis; tetrahydrofolate biosynthesis; 4-aminobenzoate from chorismate: step 2/2.</text>
</comment>
<evidence type="ECO:0000256" key="11">
    <source>
        <dbReference type="ARBA" id="ARBA00069174"/>
    </source>
</evidence>
<evidence type="ECO:0000256" key="4">
    <source>
        <dbReference type="ARBA" id="ARBA00022898"/>
    </source>
</evidence>
<evidence type="ECO:0000256" key="1">
    <source>
        <dbReference type="ARBA" id="ARBA00001933"/>
    </source>
</evidence>
<dbReference type="GO" id="GO:0008153">
    <property type="term" value="P:4-aminobenzoate biosynthetic process"/>
    <property type="evidence" value="ECO:0007669"/>
    <property type="project" value="UniProtKB-UniRule"/>
</dbReference>
<keyword evidence="5" id="KW-0289">Folate biosynthesis</keyword>
<dbReference type="EC" id="4.1.3.38" evidence="8 12"/>
<organism evidence="15 16">
    <name type="scientific">[Enterobacter] lignolyticus</name>
    <dbReference type="NCBI Taxonomy" id="1334193"/>
    <lineage>
        <taxon>Bacteria</taxon>
        <taxon>Pseudomonadati</taxon>
        <taxon>Pseudomonadota</taxon>
        <taxon>Gammaproteobacteria</taxon>
        <taxon>Enterobacterales</taxon>
        <taxon>Enterobacteriaceae</taxon>
        <taxon>Pluralibacter</taxon>
    </lineage>
</organism>
<comment type="similarity">
    <text evidence="2 13">Belongs to the class-IV pyridoxal-phosphate-dependent aminotransferase family.</text>
</comment>
<evidence type="ECO:0000256" key="14">
    <source>
        <dbReference type="RuleBase" id="RU004516"/>
    </source>
</evidence>
<sequence>MYLVNGSPHDGVPASDRSIQFGDGCFTTARISGGRVLLAERHLQRLKEGCQRLAIPFSHWQTLADEMHDLAQRQQEGVLKAIVSRGSGGRGYSAAGCQQPTRILSVSPYPAHYARWREEGIALALSPVTLGRNPWLAGLKHLNRLEQVLIRAHLEQTDADEALVLDSDGWVTECCAANLFWRAGDVVFTPRLDQAGVDGIMRRHCISHLAQSRFRVVEVNARVESVRQADEVVICNALMPVIPVRTFAEVHYRSRELFDYLAPLCEQTTTS</sequence>
<evidence type="ECO:0000313" key="16">
    <source>
        <dbReference type="Proteomes" id="UP000069162"/>
    </source>
</evidence>
<dbReference type="RefSeq" id="WP_062740943.1">
    <property type="nucleotide sequence ID" value="NZ_CP012871.1"/>
</dbReference>
<dbReference type="GO" id="GO:0030170">
    <property type="term" value="F:pyridoxal phosphate binding"/>
    <property type="evidence" value="ECO:0007669"/>
    <property type="project" value="InterPro"/>
</dbReference>
<dbReference type="Proteomes" id="UP000069162">
    <property type="component" value="Chromosome"/>
</dbReference>
<dbReference type="CDD" id="cd01559">
    <property type="entry name" value="ADCL_like"/>
    <property type="match status" value="1"/>
</dbReference>
<name>A0A806XBR0_9ENTR</name>
<evidence type="ECO:0000256" key="5">
    <source>
        <dbReference type="ARBA" id="ARBA00022909"/>
    </source>
</evidence>
<comment type="catalytic activity">
    <reaction evidence="9">
        <text>4-amino-4-deoxychorismate = 4-aminobenzoate + pyruvate + H(+)</text>
        <dbReference type="Rhea" id="RHEA:16201"/>
        <dbReference type="ChEBI" id="CHEBI:15361"/>
        <dbReference type="ChEBI" id="CHEBI:15378"/>
        <dbReference type="ChEBI" id="CHEBI:17836"/>
        <dbReference type="ChEBI" id="CHEBI:58406"/>
        <dbReference type="EC" id="4.1.3.38"/>
    </reaction>
</comment>
<dbReference type="GO" id="GO:0005829">
    <property type="term" value="C:cytosol"/>
    <property type="evidence" value="ECO:0007669"/>
    <property type="project" value="TreeGrafter"/>
</dbReference>
<dbReference type="PANTHER" id="PTHR42743:SF2">
    <property type="entry name" value="AMINODEOXYCHORISMATE LYASE"/>
    <property type="match status" value="1"/>
</dbReference>
<keyword evidence="6 15" id="KW-0456">Lyase</keyword>
<proteinExistence type="inferred from homology"/>
<comment type="cofactor">
    <cofactor evidence="1 14">
        <name>pyridoxal 5'-phosphate</name>
        <dbReference type="ChEBI" id="CHEBI:597326"/>
    </cofactor>
</comment>
<dbReference type="InterPro" id="IPR001544">
    <property type="entry name" value="Aminotrans_IV"/>
</dbReference>
<dbReference type="InterPro" id="IPR018300">
    <property type="entry name" value="Aminotrans_IV_CS"/>
</dbReference>
<dbReference type="GO" id="GO:0008696">
    <property type="term" value="F:4-amino-4-deoxychorismate lyase activity"/>
    <property type="evidence" value="ECO:0007669"/>
    <property type="project" value="UniProtKB-UniRule"/>
</dbReference>
<dbReference type="Pfam" id="PF01063">
    <property type="entry name" value="Aminotran_4"/>
    <property type="match status" value="1"/>
</dbReference>
<evidence type="ECO:0000313" key="15">
    <source>
        <dbReference type="EMBL" id="ALR76377.1"/>
    </source>
</evidence>
<dbReference type="PANTHER" id="PTHR42743">
    <property type="entry name" value="AMINO-ACID AMINOTRANSFERASE"/>
    <property type="match status" value="1"/>
</dbReference>
<accession>A0A806XBR0</accession>
<comment type="function">
    <text evidence="10">Involved in the biosynthesis of p-aminobenzoate (PABA), a precursor of tetrahydrofolate. Converts 4-amino-4-deoxychorismate into 4-aminobenzoate (PABA) and pyruvate.</text>
</comment>
<dbReference type="NCBIfam" id="NF004761">
    <property type="entry name" value="PRK06092.1"/>
    <property type="match status" value="1"/>
</dbReference>